<comment type="caution">
    <text evidence="1">The sequence shown here is derived from an EMBL/GenBank/DDBJ whole genome shotgun (WGS) entry which is preliminary data.</text>
</comment>
<evidence type="ECO:0000313" key="1">
    <source>
        <dbReference type="EMBL" id="KKN77293.1"/>
    </source>
</evidence>
<dbReference type="AlphaFoldDB" id="A0A0F9WG53"/>
<accession>A0A0F9WG53</accession>
<dbReference type="Pfam" id="PF07103">
    <property type="entry name" value="DUF1365"/>
    <property type="match status" value="1"/>
</dbReference>
<dbReference type="PANTHER" id="PTHR33973">
    <property type="entry name" value="OS07G0153300 PROTEIN"/>
    <property type="match status" value="1"/>
</dbReference>
<protein>
    <recommendedName>
        <fullName evidence="2">Cyclopropane-fatty-acyl-phospholipid synthase</fullName>
    </recommendedName>
</protein>
<proteinExistence type="predicted"/>
<organism evidence="1">
    <name type="scientific">marine sediment metagenome</name>
    <dbReference type="NCBI Taxonomy" id="412755"/>
    <lineage>
        <taxon>unclassified sequences</taxon>
        <taxon>metagenomes</taxon>
        <taxon>ecological metagenomes</taxon>
    </lineage>
</organism>
<sequence length="253" mass="28223">MSAGVDHIRGVTYHGRKGAVENSFRYSIDYVVLDAEADLQTPALFGRNRGAVTSLWDADHGGPKGAGRGAAWVRDVLAQHDVTGVARIELMAQPRVLGHVFNPVSFWLCRRADEALIAVISEVSNTFGDRHSYLCHHDDLRPIEPTDHLHATKVFHVSPFQPVEGGYSFRFDIRADRVGVWIDYTQTDGGLIATLTGTRSPLTNRAILWSLLRRPFGARRVLGLIHWQALKLWWKGGGYRPRPEPPVNDVSKT</sequence>
<name>A0A0F9WG53_9ZZZZ</name>
<dbReference type="InterPro" id="IPR010775">
    <property type="entry name" value="DUF1365"/>
</dbReference>
<dbReference type="PANTHER" id="PTHR33973:SF4">
    <property type="entry name" value="OS07G0153300 PROTEIN"/>
    <property type="match status" value="1"/>
</dbReference>
<evidence type="ECO:0008006" key="2">
    <source>
        <dbReference type="Google" id="ProtNLM"/>
    </source>
</evidence>
<reference evidence="1" key="1">
    <citation type="journal article" date="2015" name="Nature">
        <title>Complex archaea that bridge the gap between prokaryotes and eukaryotes.</title>
        <authorList>
            <person name="Spang A."/>
            <person name="Saw J.H."/>
            <person name="Jorgensen S.L."/>
            <person name="Zaremba-Niedzwiedzka K."/>
            <person name="Martijn J."/>
            <person name="Lind A.E."/>
            <person name="van Eijk R."/>
            <person name="Schleper C."/>
            <person name="Guy L."/>
            <person name="Ettema T.J."/>
        </authorList>
    </citation>
    <scope>NUCLEOTIDE SEQUENCE</scope>
</reference>
<dbReference type="EMBL" id="LAZR01000281">
    <property type="protein sequence ID" value="KKN77293.1"/>
    <property type="molecule type" value="Genomic_DNA"/>
</dbReference>
<gene>
    <name evidence="1" type="ORF">LCGC14_0361550</name>
</gene>